<protein>
    <submittedName>
        <fullName evidence="2">Alginate biosynthesis protein AlgA</fullName>
    </submittedName>
</protein>
<dbReference type="Gene3D" id="3.90.550.10">
    <property type="entry name" value="Spore Coat Polysaccharide Biosynthesis Protein SpsA, Chain A"/>
    <property type="match status" value="1"/>
</dbReference>
<accession>K1LFR1</accession>
<dbReference type="PANTHER" id="PTHR46390">
    <property type="entry name" value="MANNOSE-1-PHOSPHATE GUANYLYLTRANSFERASE"/>
    <property type="match status" value="1"/>
</dbReference>
<dbReference type="InterPro" id="IPR051161">
    <property type="entry name" value="Mannose-6P_isomerase_type2"/>
</dbReference>
<evidence type="ECO:0000259" key="1">
    <source>
        <dbReference type="Pfam" id="PF00483"/>
    </source>
</evidence>
<evidence type="ECO:0000313" key="2">
    <source>
        <dbReference type="EMBL" id="EKB49133.1"/>
    </source>
</evidence>
<organism evidence="2 3">
    <name type="scientific">Cecembia lonarensis (strain CCUG 58316 / KCTC 22772 / LW9)</name>
    <dbReference type="NCBI Taxonomy" id="1225176"/>
    <lineage>
        <taxon>Bacteria</taxon>
        <taxon>Pseudomonadati</taxon>
        <taxon>Bacteroidota</taxon>
        <taxon>Cytophagia</taxon>
        <taxon>Cytophagales</taxon>
        <taxon>Cyclobacteriaceae</taxon>
        <taxon>Cecembia</taxon>
    </lineage>
</organism>
<sequence>MIGKKIHVLLSGGSGSRLWPLSRKSQTKQYIPIFEGMSLFEKAIRLNAELCQQGVVVLNKSSLKVTQEVLSKGSFDNYRCIVESKPKNTAAAIAFAAFQADLEDLLLVTPSDHVIENREAYVSAVEEAFDWASKGYLVTFGIQPHKPETGYGYIQSEGSDVIAFHEKPSPDKAKQFLSEGNYYWNSGIFAFKAGVYLEELKQYRPDIFLACQKVIRNSHQEELHEKLSEAIPSESIDYAVMERSDRIKVVRSQFKWSDLGSFESLFEYFREKSAFVSGSNLIITDDQVELHGLENVMVIQHQGALMVMPLSMSQEVKKIYERLAKEGSALVE</sequence>
<dbReference type="RefSeq" id="WP_009185261.1">
    <property type="nucleotide sequence ID" value="NZ_AMGM01000032.1"/>
</dbReference>
<dbReference type="PATRIC" id="fig|1225176.3.peg.2382"/>
<reference evidence="2 3" key="1">
    <citation type="journal article" date="2012" name="J. Bacteriol.">
        <title>Draft Genome Sequence of Cecembia lonarensis Strain LW9T, Isolated from Lonar Lake, a Haloalkaline Lake in India.</title>
        <authorList>
            <person name="Shivaji S."/>
            <person name="Ara S."/>
            <person name="Singh A."/>
            <person name="Pinnaka A.K."/>
        </authorList>
    </citation>
    <scope>NUCLEOTIDE SEQUENCE [LARGE SCALE GENOMIC DNA]</scope>
    <source>
        <strain evidence="2 3">LW9</strain>
    </source>
</reference>
<dbReference type="InterPro" id="IPR005835">
    <property type="entry name" value="NTP_transferase_dom"/>
</dbReference>
<dbReference type="AlphaFoldDB" id="K1LFR1"/>
<dbReference type="SUPFAM" id="SSF159283">
    <property type="entry name" value="Guanosine diphospho-D-mannose pyrophosphorylase/mannose-6-phosphate isomerase linker domain"/>
    <property type="match status" value="1"/>
</dbReference>
<dbReference type="EMBL" id="AMGM01000032">
    <property type="protein sequence ID" value="EKB49133.1"/>
    <property type="molecule type" value="Genomic_DNA"/>
</dbReference>
<gene>
    <name evidence="2" type="primary">algA_3</name>
    <name evidence="2" type="ORF">B879_02231</name>
</gene>
<dbReference type="Pfam" id="PF00483">
    <property type="entry name" value="NTP_transferase"/>
    <property type="match status" value="1"/>
</dbReference>
<dbReference type="Proteomes" id="UP000004478">
    <property type="component" value="Unassembled WGS sequence"/>
</dbReference>
<feature type="domain" description="Nucleotidyl transferase" evidence="1">
    <location>
        <begin position="8"/>
        <end position="270"/>
    </location>
</feature>
<dbReference type="SUPFAM" id="SSF53448">
    <property type="entry name" value="Nucleotide-diphospho-sugar transferases"/>
    <property type="match status" value="1"/>
</dbReference>
<dbReference type="PANTHER" id="PTHR46390:SF1">
    <property type="entry name" value="MANNOSE-1-PHOSPHATE GUANYLYLTRANSFERASE"/>
    <property type="match status" value="1"/>
</dbReference>
<keyword evidence="3" id="KW-1185">Reference proteome</keyword>
<proteinExistence type="predicted"/>
<comment type="caution">
    <text evidence="2">The sequence shown here is derived from an EMBL/GenBank/DDBJ whole genome shotgun (WGS) entry which is preliminary data.</text>
</comment>
<evidence type="ECO:0000313" key="3">
    <source>
        <dbReference type="Proteomes" id="UP000004478"/>
    </source>
</evidence>
<dbReference type="InterPro" id="IPR049577">
    <property type="entry name" value="GMPP_N"/>
</dbReference>
<dbReference type="GO" id="GO:0004475">
    <property type="term" value="F:mannose-1-phosphate guanylyltransferase (GTP) activity"/>
    <property type="evidence" value="ECO:0007669"/>
    <property type="project" value="InterPro"/>
</dbReference>
<dbReference type="GO" id="GO:0009298">
    <property type="term" value="P:GDP-mannose biosynthetic process"/>
    <property type="evidence" value="ECO:0007669"/>
    <property type="project" value="TreeGrafter"/>
</dbReference>
<name>K1LFR1_CECL9</name>
<dbReference type="CDD" id="cd02509">
    <property type="entry name" value="GDP-M1P_Guanylyltransferase"/>
    <property type="match status" value="1"/>
</dbReference>
<dbReference type="InterPro" id="IPR029044">
    <property type="entry name" value="Nucleotide-diphossugar_trans"/>
</dbReference>